<keyword evidence="4" id="KW-1185">Reference proteome</keyword>
<dbReference type="OrthoDB" id="2571149at2759"/>
<sequence length="687" mass="79323">MTFRRLYLAHRGIRILGKPDWRLMRRAFSIALSGSNTQTLQASASASNPNTGAVVSDSSKIAKYLDEKYPDTIRLLPNGTEAFQAMFISVLGEKVAFAILKTFIGSGVSLLNSPSREYFRRTREKKFGMRLEEIAPEGPARDQAWKEALEGLSLISTWEAAGENAFMMGDTPSFADIALLSQLQWIKTMGGAESKEWKDVMVADGGRWASFYQALERWTSVDEGSFVEVNNVDSLELGERANGGISAKGLAEFSVDAGPPRWLSTRVTLARAYIAVSSPLESPGSRLSLFFSVMFRATPLWQQSFEHSLKSLDRFRDTLSGLKRTRPHVPFWKLAAHRVPTLWSLYRGLLRSSPDEQVKWRIGALFRFHRKITSPQKAKEKLEHFNRWLVLFRQAQAGDEHLQAVLRRYGTMIAERRDKEKFKDILRAEAKWQERLRNRPILKGSYFRPSTSNPPLPRMSPQPIQISMMITKRRLSRIRRVATSREINRNIAYIDEEALFEERLAEANPGARFRPLFSGRNKAEWREPVIEQVKDLNQTFRRDEERAKKPFPPALIAQVEAARKERDRNIAREREREKRGEVLKATKIRRGLGYPPPAWQKWSRKKRREMLIVRRSISRVGYVGFLKRKMGWKIGPPEDSYSGEKLARLKRLEKQLEEEQRKRWEDEERMLSEEIVPQKVSTNEDKS</sequence>
<dbReference type="AlphaFoldDB" id="A0A4Y9YX34"/>
<protein>
    <recommendedName>
        <fullName evidence="2">Glutathione S-transferase UstS-like C-terminal domain-containing protein</fullName>
    </recommendedName>
</protein>
<dbReference type="Gene3D" id="3.40.30.10">
    <property type="entry name" value="Glutaredoxin"/>
    <property type="match status" value="1"/>
</dbReference>
<dbReference type="Gene3D" id="1.20.1050.10">
    <property type="match status" value="1"/>
</dbReference>
<dbReference type="Proteomes" id="UP000298327">
    <property type="component" value="Unassembled WGS sequence"/>
</dbReference>
<name>A0A4Y9YX34_9AGAM</name>
<feature type="coiled-coil region" evidence="1">
    <location>
        <begin position="642"/>
        <end position="674"/>
    </location>
</feature>
<dbReference type="STRING" id="205917.A0A4Y9YX34"/>
<feature type="domain" description="Glutathione S-transferase UstS-like C-terminal" evidence="2">
    <location>
        <begin position="82"/>
        <end position="218"/>
    </location>
</feature>
<evidence type="ECO:0000313" key="3">
    <source>
        <dbReference type="EMBL" id="TFY66964.1"/>
    </source>
</evidence>
<dbReference type="InterPro" id="IPR054416">
    <property type="entry name" value="GST_UstS-like_C"/>
</dbReference>
<reference evidence="3 4" key="1">
    <citation type="submission" date="2019-02" db="EMBL/GenBank/DDBJ databases">
        <title>Genome sequencing of the rare red list fungi Dentipellis fragilis.</title>
        <authorList>
            <person name="Buettner E."/>
            <person name="Kellner H."/>
        </authorList>
    </citation>
    <scope>NUCLEOTIDE SEQUENCE [LARGE SCALE GENOMIC DNA]</scope>
    <source>
        <strain evidence="3 4">DSM 105465</strain>
    </source>
</reference>
<dbReference type="Pfam" id="PF22041">
    <property type="entry name" value="GST_C_7"/>
    <property type="match status" value="1"/>
</dbReference>
<organism evidence="3 4">
    <name type="scientific">Dentipellis fragilis</name>
    <dbReference type="NCBI Taxonomy" id="205917"/>
    <lineage>
        <taxon>Eukaryota</taxon>
        <taxon>Fungi</taxon>
        <taxon>Dikarya</taxon>
        <taxon>Basidiomycota</taxon>
        <taxon>Agaricomycotina</taxon>
        <taxon>Agaricomycetes</taxon>
        <taxon>Russulales</taxon>
        <taxon>Hericiaceae</taxon>
        <taxon>Dentipellis</taxon>
    </lineage>
</organism>
<evidence type="ECO:0000259" key="2">
    <source>
        <dbReference type="Pfam" id="PF22041"/>
    </source>
</evidence>
<gene>
    <name evidence="3" type="ORF">EVG20_g4134</name>
</gene>
<comment type="caution">
    <text evidence="3">The sequence shown here is derived from an EMBL/GenBank/DDBJ whole genome shotgun (WGS) entry which is preliminary data.</text>
</comment>
<dbReference type="InterPro" id="IPR036282">
    <property type="entry name" value="Glutathione-S-Trfase_C_sf"/>
</dbReference>
<dbReference type="EMBL" id="SEOQ01000205">
    <property type="protein sequence ID" value="TFY66964.1"/>
    <property type="molecule type" value="Genomic_DNA"/>
</dbReference>
<proteinExistence type="predicted"/>
<evidence type="ECO:0000313" key="4">
    <source>
        <dbReference type="Proteomes" id="UP000298327"/>
    </source>
</evidence>
<keyword evidence="1" id="KW-0175">Coiled coil</keyword>
<accession>A0A4Y9YX34</accession>
<dbReference type="SUPFAM" id="SSF47616">
    <property type="entry name" value="GST C-terminal domain-like"/>
    <property type="match status" value="1"/>
</dbReference>
<evidence type="ECO:0000256" key="1">
    <source>
        <dbReference type="SAM" id="Coils"/>
    </source>
</evidence>